<name>A0A917YG38_9RHOB</name>
<evidence type="ECO:0000313" key="2">
    <source>
        <dbReference type="EMBL" id="GGO23446.1"/>
    </source>
</evidence>
<organism evidence="2 3">
    <name type="scientific">Gemmobacter aquaticus</name>
    <dbReference type="NCBI Taxonomy" id="490185"/>
    <lineage>
        <taxon>Bacteria</taxon>
        <taxon>Pseudomonadati</taxon>
        <taxon>Pseudomonadota</taxon>
        <taxon>Alphaproteobacteria</taxon>
        <taxon>Rhodobacterales</taxon>
        <taxon>Paracoccaceae</taxon>
        <taxon>Gemmobacter</taxon>
    </lineage>
</organism>
<gene>
    <name evidence="2" type="ORF">GCM10010991_00840</name>
</gene>
<dbReference type="AlphaFoldDB" id="A0A917YG38"/>
<evidence type="ECO:0000313" key="3">
    <source>
        <dbReference type="Proteomes" id="UP000598196"/>
    </source>
</evidence>
<dbReference type="InterPro" id="IPR010607">
    <property type="entry name" value="DUF1194"/>
</dbReference>
<feature type="domain" description="VWFA" evidence="1">
    <location>
        <begin position="1"/>
        <end position="197"/>
    </location>
</feature>
<dbReference type="Gene3D" id="3.40.50.410">
    <property type="entry name" value="von Willebrand factor, type A domain"/>
    <property type="match status" value="1"/>
</dbReference>
<dbReference type="SUPFAM" id="SSF53300">
    <property type="entry name" value="vWA-like"/>
    <property type="match status" value="1"/>
</dbReference>
<dbReference type="Pfam" id="PF06707">
    <property type="entry name" value="DUF1194"/>
    <property type="match status" value="1"/>
</dbReference>
<dbReference type="CDD" id="cd00198">
    <property type="entry name" value="vWFA"/>
    <property type="match status" value="1"/>
</dbReference>
<proteinExistence type="predicted"/>
<sequence length="217" mass="23016">MLVLALDASGSVNDAEFRLQIQGYADAFRSPSVQNAIMSAGQVQVAMVVWADGEMSSQVLPFQDVSNRRAAEAFAQRIDALDRRVTGNTGIGRGLWTALDLIALDMSCAPRRLVNVSGDGAETMIARARENIALNVARMRAAAMGVTVNGLAIQTSRPDLAEWYGRNLVTGPGAFVMSVSTLASFSEAINAKLVREISVPLLAADQPVPTGGIRKGL</sequence>
<keyword evidence="3" id="KW-1185">Reference proteome</keyword>
<protein>
    <recommendedName>
        <fullName evidence="1">VWFA domain-containing protein</fullName>
    </recommendedName>
</protein>
<dbReference type="InterPro" id="IPR036465">
    <property type="entry name" value="vWFA_dom_sf"/>
</dbReference>
<dbReference type="InterPro" id="IPR002035">
    <property type="entry name" value="VWF_A"/>
</dbReference>
<accession>A0A917YG38</accession>
<dbReference type="EMBL" id="BMLP01000001">
    <property type="protein sequence ID" value="GGO23446.1"/>
    <property type="molecule type" value="Genomic_DNA"/>
</dbReference>
<evidence type="ECO:0000259" key="1">
    <source>
        <dbReference type="PROSITE" id="PS50234"/>
    </source>
</evidence>
<comment type="caution">
    <text evidence="2">The sequence shown here is derived from an EMBL/GenBank/DDBJ whole genome shotgun (WGS) entry which is preliminary data.</text>
</comment>
<dbReference type="PROSITE" id="PS50234">
    <property type="entry name" value="VWFA"/>
    <property type="match status" value="1"/>
</dbReference>
<dbReference type="Proteomes" id="UP000598196">
    <property type="component" value="Unassembled WGS sequence"/>
</dbReference>
<reference evidence="2 3" key="1">
    <citation type="journal article" date="2014" name="Int. J. Syst. Evol. Microbiol.">
        <title>Complete genome sequence of Corynebacterium casei LMG S-19264T (=DSM 44701T), isolated from a smear-ripened cheese.</title>
        <authorList>
            <consortium name="US DOE Joint Genome Institute (JGI-PGF)"/>
            <person name="Walter F."/>
            <person name="Albersmeier A."/>
            <person name="Kalinowski J."/>
            <person name="Ruckert C."/>
        </authorList>
    </citation>
    <scope>NUCLEOTIDE SEQUENCE [LARGE SCALE GENOMIC DNA]</scope>
    <source>
        <strain evidence="2 3">CGMCC 1.7029</strain>
    </source>
</reference>